<dbReference type="Proteomes" id="UP001409291">
    <property type="component" value="Unassembled WGS sequence"/>
</dbReference>
<reference evidence="1 2" key="1">
    <citation type="submission" date="2024-04" db="EMBL/GenBank/DDBJ databases">
        <title>WGS of bacteria from Torrens River.</title>
        <authorList>
            <person name="Wyrsch E.R."/>
            <person name="Drigo B."/>
        </authorList>
    </citation>
    <scope>NUCLEOTIDE SEQUENCE [LARGE SCALE GENOMIC DNA]</scope>
    <source>
        <strain evidence="1 2">TWI391</strain>
    </source>
</reference>
<protein>
    <submittedName>
        <fullName evidence="1">Uncharacterized protein</fullName>
    </submittedName>
</protein>
<dbReference type="RefSeq" id="WP_132842363.1">
    <property type="nucleotide sequence ID" value="NZ_JBDJLH010000002.1"/>
</dbReference>
<organism evidence="1 2">
    <name type="scientific">Sphingobacterium kitahiroshimense</name>
    <dbReference type="NCBI Taxonomy" id="470446"/>
    <lineage>
        <taxon>Bacteria</taxon>
        <taxon>Pseudomonadati</taxon>
        <taxon>Bacteroidota</taxon>
        <taxon>Sphingobacteriia</taxon>
        <taxon>Sphingobacteriales</taxon>
        <taxon>Sphingobacteriaceae</taxon>
        <taxon>Sphingobacterium</taxon>
    </lineage>
</organism>
<evidence type="ECO:0000313" key="2">
    <source>
        <dbReference type="Proteomes" id="UP001409291"/>
    </source>
</evidence>
<accession>A0ABV0BSD4</accession>
<proteinExistence type="predicted"/>
<comment type="caution">
    <text evidence="1">The sequence shown here is derived from an EMBL/GenBank/DDBJ whole genome shotgun (WGS) entry which is preliminary data.</text>
</comment>
<gene>
    <name evidence="1" type="ORF">ABE541_10290</name>
</gene>
<sequence>MGYAKERKKLEKLSEKTNELQHFDSANLAVITDIFEQYSHTIRILKNKDTATFNDLYLNELQAVKTAKTALKVSEEVDRQIHFMAYKEVLLDAITKTIQATLEVA</sequence>
<name>A0ABV0BSD4_9SPHI</name>
<dbReference type="EMBL" id="JBDJNQ010000004">
    <property type="protein sequence ID" value="MEN5377651.1"/>
    <property type="molecule type" value="Genomic_DNA"/>
</dbReference>
<evidence type="ECO:0000313" key="1">
    <source>
        <dbReference type="EMBL" id="MEN5377651.1"/>
    </source>
</evidence>
<keyword evidence="2" id="KW-1185">Reference proteome</keyword>